<dbReference type="AlphaFoldDB" id="W9R717"/>
<dbReference type="GO" id="GO:0031083">
    <property type="term" value="C:BLOC-1 complex"/>
    <property type="evidence" value="ECO:0007669"/>
    <property type="project" value="InterPro"/>
</dbReference>
<dbReference type="GO" id="GO:0006886">
    <property type="term" value="P:intracellular protein transport"/>
    <property type="evidence" value="ECO:0007669"/>
    <property type="project" value="InterPro"/>
</dbReference>
<gene>
    <name evidence="4" type="ORF">L484_010905</name>
</gene>
<dbReference type="eggNOG" id="ENOG502S4BU">
    <property type="taxonomic scope" value="Eukaryota"/>
</dbReference>
<organism evidence="4 5">
    <name type="scientific">Morus notabilis</name>
    <dbReference type="NCBI Taxonomy" id="981085"/>
    <lineage>
        <taxon>Eukaryota</taxon>
        <taxon>Viridiplantae</taxon>
        <taxon>Streptophyta</taxon>
        <taxon>Embryophyta</taxon>
        <taxon>Tracheophyta</taxon>
        <taxon>Spermatophyta</taxon>
        <taxon>Magnoliopsida</taxon>
        <taxon>eudicotyledons</taxon>
        <taxon>Gunneridae</taxon>
        <taxon>Pentapetalae</taxon>
        <taxon>rosids</taxon>
        <taxon>fabids</taxon>
        <taxon>Rosales</taxon>
        <taxon>Moraceae</taxon>
        <taxon>Moreae</taxon>
        <taxon>Morus</taxon>
    </lineage>
</organism>
<evidence type="ECO:0000256" key="1">
    <source>
        <dbReference type="ARBA" id="ARBA00006111"/>
    </source>
</evidence>
<evidence type="ECO:0000256" key="2">
    <source>
        <dbReference type="ARBA" id="ARBA00023054"/>
    </source>
</evidence>
<dbReference type="Pfam" id="PF14712">
    <property type="entry name" value="Snapin_Pallidin"/>
    <property type="match status" value="1"/>
</dbReference>
<keyword evidence="2" id="KW-0175">Coiled coil</keyword>
<evidence type="ECO:0000313" key="5">
    <source>
        <dbReference type="Proteomes" id="UP000030645"/>
    </source>
</evidence>
<accession>W9R717</accession>
<dbReference type="GO" id="GO:0099078">
    <property type="term" value="C:BORC complex"/>
    <property type="evidence" value="ECO:0007669"/>
    <property type="project" value="TreeGrafter"/>
</dbReference>
<protein>
    <recommendedName>
        <fullName evidence="3">Biogenesis of lysosome-related organelles complex 1 subunit 7</fullName>
    </recommendedName>
</protein>
<dbReference type="GO" id="GO:0000149">
    <property type="term" value="F:SNARE binding"/>
    <property type="evidence" value="ECO:0007669"/>
    <property type="project" value="TreeGrafter"/>
</dbReference>
<dbReference type="PANTHER" id="PTHR31305">
    <property type="entry name" value="SNARE-ASSOCIATED PROTEIN SNAPIN"/>
    <property type="match status" value="1"/>
</dbReference>
<reference evidence="5" key="1">
    <citation type="submission" date="2013-01" db="EMBL/GenBank/DDBJ databases">
        <title>Draft Genome Sequence of a Mulberry Tree, Morus notabilis C.K. Schneid.</title>
        <authorList>
            <person name="He N."/>
            <person name="Zhao S."/>
        </authorList>
    </citation>
    <scope>NUCLEOTIDE SEQUENCE</scope>
</reference>
<dbReference type="Proteomes" id="UP000030645">
    <property type="component" value="Unassembled WGS sequence"/>
</dbReference>
<dbReference type="STRING" id="981085.W9R717"/>
<dbReference type="GO" id="GO:0007040">
    <property type="term" value="P:lysosome organization"/>
    <property type="evidence" value="ECO:0007669"/>
    <property type="project" value="TreeGrafter"/>
</dbReference>
<dbReference type="GO" id="GO:0008333">
    <property type="term" value="P:endosome to lysosome transport"/>
    <property type="evidence" value="ECO:0007669"/>
    <property type="project" value="TreeGrafter"/>
</dbReference>
<dbReference type="InterPro" id="IPR017246">
    <property type="entry name" value="Snapin"/>
</dbReference>
<name>W9R717_9ROSA</name>
<evidence type="ECO:0000256" key="3">
    <source>
        <dbReference type="ARBA" id="ARBA00033330"/>
    </source>
</evidence>
<dbReference type="PANTHER" id="PTHR31305:SF2">
    <property type="entry name" value="SNARE-ASSOCIATED PROTEIN SNAPIN"/>
    <property type="match status" value="1"/>
</dbReference>
<dbReference type="EMBL" id="KE344390">
    <property type="protein sequence ID" value="EXB59794.1"/>
    <property type="molecule type" value="Genomic_DNA"/>
</dbReference>
<comment type="similarity">
    <text evidence="1">Belongs to the SNAPIN family.</text>
</comment>
<evidence type="ECO:0000313" key="4">
    <source>
        <dbReference type="EMBL" id="EXB59794.1"/>
    </source>
</evidence>
<dbReference type="GO" id="GO:0032418">
    <property type="term" value="P:lysosome localization"/>
    <property type="evidence" value="ECO:0007669"/>
    <property type="project" value="TreeGrafter"/>
</dbReference>
<sequence length="131" mass="14944">MADSKTETETEKQQNDVVANGLSSMVSTLMKDYDSKAEDALRSQHYLSSSLDRLTRELDQLLEDAPVPFIVQYAGKVSSVRKRVSTLNSLLKSIHRRLDNMDRMLSQSQTILHDVTDIRLRVYRDSKIALD</sequence>
<dbReference type="InterPro" id="IPR028119">
    <property type="entry name" value="Snapin/Pallidin/Snn1"/>
</dbReference>
<proteinExistence type="inferred from homology"/>
<keyword evidence="5" id="KW-1185">Reference proteome</keyword>